<protein>
    <submittedName>
        <fullName evidence="1">DUF4806 domain-containing protein</fullName>
    </submittedName>
</protein>
<sequence length="143" mass="16987">MIFEDNYSPKVKDELSIVKKWLFKEKTVADEVDLRNNFEHLSILADQLDFDMDKIFPIKNEKDLKEFESLILNKDHRSVLVNKLSLLITNNIGNSVRQIFSHIIRYNSKFKLTLEKEIDVPISVWLSHALLVNYFCFYIKQSY</sequence>
<proteinExistence type="predicted"/>
<evidence type="ECO:0000313" key="1">
    <source>
        <dbReference type="EMBL" id="KAF0720964.1"/>
    </source>
</evidence>
<feature type="non-terminal residue" evidence="1">
    <location>
        <position position="143"/>
    </location>
</feature>
<dbReference type="AlphaFoldDB" id="A0A6G0W236"/>
<name>A0A6G0W236_APHCR</name>
<reference evidence="1 2" key="1">
    <citation type="submission" date="2019-08" db="EMBL/GenBank/DDBJ databases">
        <title>Whole genome of Aphis craccivora.</title>
        <authorList>
            <person name="Voronova N.V."/>
            <person name="Shulinski R.S."/>
            <person name="Bandarenka Y.V."/>
            <person name="Zhorov D.G."/>
            <person name="Warner D."/>
        </authorList>
    </citation>
    <scope>NUCLEOTIDE SEQUENCE [LARGE SCALE GENOMIC DNA]</scope>
    <source>
        <strain evidence="1">180601</strain>
        <tissue evidence="1">Whole Body</tissue>
    </source>
</reference>
<organism evidence="1 2">
    <name type="scientific">Aphis craccivora</name>
    <name type="common">Cowpea aphid</name>
    <dbReference type="NCBI Taxonomy" id="307492"/>
    <lineage>
        <taxon>Eukaryota</taxon>
        <taxon>Metazoa</taxon>
        <taxon>Ecdysozoa</taxon>
        <taxon>Arthropoda</taxon>
        <taxon>Hexapoda</taxon>
        <taxon>Insecta</taxon>
        <taxon>Pterygota</taxon>
        <taxon>Neoptera</taxon>
        <taxon>Paraneoptera</taxon>
        <taxon>Hemiptera</taxon>
        <taxon>Sternorrhyncha</taxon>
        <taxon>Aphidomorpha</taxon>
        <taxon>Aphidoidea</taxon>
        <taxon>Aphididae</taxon>
        <taxon>Aphidini</taxon>
        <taxon>Aphis</taxon>
        <taxon>Aphis</taxon>
    </lineage>
</organism>
<accession>A0A6G0W236</accession>
<gene>
    <name evidence="1" type="ORF">FWK35_00023807</name>
</gene>
<dbReference type="EMBL" id="VUJU01009351">
    <property type="protein sequence ID" value="KAF0720964.1"/>
    <property type="molecule type" value="Genomic_DNA"/>
</dbReference>
<dbReference type="Proteomes" id="UP000478052">
    <property type="component" value="Unassembled WGS sequence"/>
</dbReference>
<evidence type="ECO:0000313" key="2">
    <source>
        <dbReference type="Proteomes" id="UP000478052"/>
    </source>
</evidence>
<dbReference type="OrthoDB" id="6613773at2759"/>
<comment type="caution">
    <text evidence="1">The sequence shown here is derived from an EMBL/GenBank/DDBJ whole genome shotgun (WGS) entry which is preliminary data.</text>
</comment>
<keyword evidence="2" id="KW-1185">Reference proteome</keyword>